<dbReference type="PANTHER" id="PTHR14087">
    <property type="entry name" value="THYMOCYTE NUCLEAR PROTEIN 1"/>
    <property type="match status" value="1"/>
</dbReference>
<protein>
    <recommendedName>
        <fullName evidence="4">EVE domain-containing protein</fullName>
    </recommendedName>
</protein>
<name>A0A2N5T4N6_9BASI</name>
<evidence type="ECO:0000256" key="1">
    <source>
        <dbReference type="ARBA" id="ARBA00004123"/>
    </source>
</evidence>
<dbReference type="InterPro" id="IPR047197">
    <property type="entry name" value="THYN1-like_EVE"/>
</dbReference>
<dbReference type="InterPro" id="IPR052181">
    <property type="entry name" value="5hmC_binding"/>
</dbReference>
<keyword evidence="2" id="KW-0539">Nucleus</keyword>
<comment type="subcellular location">
    <subcellularLocation>
        <location evidence="1">Nucleus</location>
    </subcellularLocation>
</comment>
<dbReference type="SUPFAM" id="SSF88697">
    <property type="entry name" value="PUA domain-like"/>
    <property type="match status" value="1"/>
</dbReference>
<dbReference type="PANTHER" id="PTHR14087:SF7">
    <property type="entry name" value="THYMOCYTE NUCLEAR PROTEIN 1"/>
    <property type="match status" value="1"/>
</dbReference>
<dbReference type="AlphaFoldDB" id="A0A2N5T4N6"/>
<dbReference type="FunFam" id="3.10.590.10:FF:000006">
    <property type="entry name" value="Chromosome 7, whole genome shotgun sequence"/>
    <property type="match status" value="1"/>
</dbReference>
<evidence type="ECO:0000256" key="3">
    <source>
        <dbReference type="SAM" id="MobiDB-lite"/>
    </source>
</evidence>
<proteinExistence type="predicted"/>
<evidence type="ECO:0000256" key="2">
    <source>
        <dbReference type="ARBA" id="ARBA00023242"/>
    </source>
</evidence>
<evidence type="ECO:0000313" key="5">
    <source>
        <dbReference type="EMBL" id="PLW20459.1"/>
    </source>
</evidence>
<dbReference type="CDD" id="cd21133">
    <property type="entry name" value="EVE"/>
    <property type="match status" value="1"/>
</dbReference>
<feature type="compositionally biased region" description="Polar residues" evidence="3">
    <location>
        <begin position="322"/>
        <end position="332"/>
    </location>
</feature>
<organism evidence="5 6">
    <name type="scientific">Puccinia coronata f. sp. avenae</name>
    <dbReference type="NCBI Taxonomy" id="200324"/>
    <lineage>
        <taxon>Eukaryota</taxon>
        <taxon>Fungi</taxon>
        <taxon>Dikarya</taxon>
        <taxon>Basidiomycota</taxon>
        <taxon>Pucciniomycotina</taxon>
        <taxon>Pucciniomycetes</taxon>
        <taxon>Pucciniales</taxon>
        <taxon>Pucciniaceae</taxon>
        <taxon>Puccinia</taxon>
    </lineage>
</organism>
<dbReference type="Proteomes" id="UP000235392">
    <property type="component" value="Unassembled WGS sequence"/>
</dbReference>
<evidence type="ECO:0000259" key="4">
    <source>
        <dbReference type="Pfam" id="PF01878"/>
    </source>
</evidence>
<gene>
    <name evidence="5" type="ORF">PCASD_16679</name>
</gene>
<comment type="caution">
    <text evidence="5">The sequence shown here is derived from an EMBL/GenBank/DDBJ whole genome shotgun (WGS) entry which is preliminary data.</text>
</comment>
<sequence>MTWQSSQAQLVEIPSGFNSGGPLGLAWTHRPKAPDSVLLRSPPLQAHPLPGFPDWLKLSFSPPGVTRPDSPTDSRFGLGHCVLTRARPIETLFKTTYRRLRLHHQFDQYKTDIIRSRHAMESSRNAWLMKAEPEARIVKGKDVAFSVQSMILKKQGLNTGMAYGVKCEQEISRGQNLMKEKMKKGDDVLFYHSNCKLPGIAGIAAIEKEGYPDYTAFDASHPYYDAKSMESKPTWFMVDVKFVSHLPNFVPLKLLQSLVSGKVDPPNYMTSKGLQAIKDMPLLNRGRLSVQPVSLEAFEAVKSLGVNGGWPSMEKGIAISKPATTSSTQPHSTDLDDHAQASKRKAPTRNPEVRRSKRPKK</sequence>
<dbReference type="EMBL" id="PGCI01000698">
    <property type="protein sequence ID" value="PLW20459.1"/>
    <property type="molecule type" value="Genomic_DNA"/>
</dbReference>
<dbReference type="InterPro" id="IPR002740">
    <property type="entry name" value="EVE_domain"/>
</dbReference>
<evidence type="ECO:0000313" key="6">
    <source>
        <dbReference type="Proteomes" id="UP000235392"/>
    </source>
</evidence>
<dbReference type="InterPro" id="IPR015947">
    <property type="entry name" value="PUA-like_sf"/>
</dbReference>
<accession>A0A2N5T4N6</accession>
<dbReference type="GO" id="GO:0005634">
    <property type="term" value="C:nucleus"/>
    <property type="evidence" value="ECO:0007669"/>
    <property type="project" value="UniProtKB-SubCell"/>
</dbReference>
<feature type="region of interest" description="Disordered" evidence="3">
    <location>
        <begin position="320"/>
        <end position="361"/>
    </location>
</feature>
<reference evidence="5 6" key="1">
    <citation type="submission" date="2017-11" db="EMBL/GenBank/DDBJ databases">
        <title>De novo assembly and phasing of dikaryotic genomes from two isolates of Puccinia coronata f. sp. avenae, the causal agent of oat crown rust.</title>
        <authorList>
            <person name="Miller M.E."/>
            <person name="Zhang Y."/>
            <person name="Omidvar V."/>
            <person name="Sperschneider J."/>
            <person name="Schwessinger B."/>
            <person name="Raley C."/>
            <person name="Palmer J.M."/>
            <person name="Garnica D."/>
            <person name="Upadhyaya N."/>
            <person name="Rathjen J."/>
            <person name="Taylor J.M."/>
            <person name="Park R.F."/>
            <person name="Dodds P.N."/>
            <person name="Hirsch C.D."/>
            <person name="Kianian S.F."/>
            <person name="Figueroa M."/>
        </authorList>
    </citation>
    <scope>NUCLEOTIDE SEQUENCE [LARGE SCALE GENOMIC DNA]</scope>
    <source>
        <strain evidence="5">12SD80</strain>
    </source>
</reference>
<dbReference type="Pfam" id="PF01878">
    <property type="entry name" value="EVE"/>
    <property type="match status" value="1"/>
</dbReference>
<feature type="domain" description="EVE" evidence="4">
    <location>
        <begin position="126"/>
        <end position="301"/>
    </location>
</feature>
<dbReference type="Gene3D" id="3.10.590.10">
    <property type="entry name" value="ph1033 like domains"/>
    <property type="match status" value="1"/>
</dbReference>